<organism evidence="1 2">
    <name type="scientific">Elliptochloris bilobata</name>
    <dbReference type="NCBI Taxonomy" id="381761"/>
    <lineage>
        <taxon>Eukaryota</taxon>
        <taxon>Viridiplantae</taxon>
        <taxon>Chlorophyta</taxon>
        <taxon>core chlorophytes</taxon>
        <taxon>Trebouxiophyceae</taxon>
        <taxon>Trebouxiophyceae incertae sedis</taxon>
        <taxon>Elliptochloris clade</taxon>
        <taxon>Elliptochloris</taxon>
    </lineage>
</organism>
<protein>
    <recommendedName>
        <fullName evidence="3">Actin</fullName>
    </recommendedName>
</protein>
<comment type="caution">
    <text evidence="1">The sequence shown here is derived from an EMBL/GenBank/DDBJ whole genome shotgun (WGS) entry which is preliminary data.</text>
</comment>
<dbReference type="Gene3D" id="3.30.420.40">
    <property type="match status" value="1"/>
</dbReference>
<dbReference type="Proteomes" id="UP001445335">
    <property type="component" value="Unassembled WGS sequence"/>
</dbReference>
<dbReference type="EMBL" id="JALJOU010000016">
    <property type="protein sequence ID" value="KAK9839450.1"/>
    <property type="molecule type" value="Genomic_DNA"/>
</dbReference>
<dbReference type="InterPro" id="IPR004000">
    <property type="entry name" value="Actin"/>
</dbReference>
<keyword evidence="2" id="KW-1185">Reference proteome</keyword>
<gene>
    <name evidence="1" type="ORF">WJX81_002957</name>
</gene>
<dbReference type="InterPro" id="IPR043129">
    <property type="entry name" value="ATPase_NBD"/>
</dbReference>
<dbReference type="PRINTS" id="PR00190">
    <property type="entry name" value="ACTIN"/>
</dbReference>
<reference evidence="1 2" key="1">
    <citation type="journal article" date="2024" name="Nat. Commun.">
        <title>Phylogenomics reveals the evolutionary origins of lichenization in chlorophyte algae.</title>
        <authorList>
            <person name="Puginier C."/>
            <person name="Libourel C."/>
            <person name="Otte J."/>
            <person name="Skaloud P."/>
            <person name="Haon M."/>
            <person name="Grisel S."/>
            <person name="Petersen M."/>
            <person name="Berrin J.G."/>
            <person name="Delaux P.M."/>
            <person name="Dal Grande F."/>
            <person name="Keller J."/>
        </authorList>
    </citation>
    <scope>NUCLEOTIDE SEQUENCE [LARGE SCALE GENOMIC DNA]</scope>
    <source>
        <strain evidence="1 2">SAG 245.80</strain>
    </source>
</reference>
<dbReference type="AlphaFoldDB" id="A0AAW1S0D5"/>
<evidence type="ECO:0008006" key="3">
    <source>
        <dbReference type="Google" id="ProtNLM"/>
    </source>
</evidence>
<name>A0AAW1S0D5_9CHLO</name>
<dbReference type="Pfam" id="PF00022">
    <property type="entry name" value="Actin"/>
    <property type="match status" value="1"/>
</dbReference>
<evidence type="ECO:0000313" key="1">
    <source>
        <dbReference type="EMBL" id="KAK9839450.1"/>
    </source>
</evidence>
<dbReference type="FunFam" id="3.30.420.40:FF:000050">
    <property type="entry name" value="Actin, alpha skeletal muscle"/>
    <property type="match status" value="1"/>
</dbReference>
<accession>A0AAW1S0D5</accession>
<evidence type="ECO:0000313" key="2">
    <source>
        <dbReference type="Proteomes" id="UP001445335"/>
    </source>
</evidence>
<sequence length="174" mass="18537">MYGGDEVNAIVLDLGAGSVKAGYAGEDTPKAIFPSVVGCRAGPPAADGKAPQRERFVGSQALGFRRDNMEVVPALANGLYDDWELLEDLWNHAFSDRLRIDPKDHPLMLAEPSFQPREARERVVTRVFEGCSAPALFLAKNAALSSYATGRQTSLVVDMGCEGTVGVLPASTAA</sequence>
<proteinExistence type="predicted"/>
<dbReference type="PANTHER" id="PTHR11937">
    <property type="entry name" value="ACTIN"/>
    <property type="match status" value="1"/>
</dbReference>
<dbReference type="SUPFAM" id="SSF53067">
    <property type="entry name" value="Actin-like ATPase domain"/>
    <property type="match status" value="1"/>
</dbReference>